<dbReference type="GO" id="GO:0016114">
    <property type="term" value="P:terpenoid biosynthetic process"/>
    <property type="evidence" value="ECO:0007669"/>
    <property type="project" value="UniProtKB-UniRule"/>
</dbReference>
<organism evidence="12 13">
    <name type="scientific">Candidatus Acidulodesulfobacterium ferriphilum</name>
    <dbReference type="NCBI Taxonomy" id="2597223"/>
    <lineage>
        <taxon>Bacteria</taxon>
        <taxon>Deltaproteobacteria</taxon>
        <taxon>Candidatus Acidulodesulfobacterales</taxon>
        <taxon>Candidatus Acidulodesulfobacterium</taxon>
    </lineage>
</organism>
<evidence type="ECO:0000256" key="7">
    <source>
        <dbReference type="ARBA" id="ARBA00022977"/>
    </source>
</evidence>
<evidence type="ECO:0000256" key="8">
    <source>
        <dbReference type="ARBA" id="ARBA00023052"/>
    </source>
</evidence>
<dbReference type="Pfam" id="PF13292">
    <property type="entry name" value="DXP_synthase_N"/>
    <property type="match status" value="1"/>
</dbReference>
<dbReference type="GO" id="GO:0000287">
    <property type="term" value="F:magnesium ion binding"/>
    <property type="evidence" value="ECO:0007669"/>
    <property type="project" value="UniProtKB-UniRule"/>
</dbReference>
<dbReference type="GO" id="GO:0008661">
    <property type="term" value="F:1-deoxy-D-xylulose-5-phosphate synthase activity"/>
    <property type="evidence" value="ECO:0007669"/>
    <property type="project" value="UniProtKB-UniRule"/>
</dbReference>
<dbReference type="InterPro" id="IPR005477">
    <property type="entry name" value="Dxylulose-5-P_synthase"/>
</dbReference>
<feature type="binding site" evidence="10">
    <location>
        <position position="290"/>
    </location>
    <ligand>
        <name>thiamine diphosphate</name>
        <dbReference type="ChEBI" id="CHEBI:58937"/>
    </ligand>
</feature>
<feature type="binding site" evidence="10">
    <location>
        <position position="76"/>
    </location>
    <ligand>
        <name>thiamine diphosphate</name>
        <dbReference type="ChEBI" id="CHEBI:58937"/>
    </ligand>
</feature>
<evidence type="ECO:0000256" key="5">
    <source>
        <dbReference type="ARBA" id="ARBA00022723"/>
    </source>
</evidence>
<dbReference type="PROSITE" id="PS00802">
    <property type="entry name" value="TRANSKETOLASE_2"/>
    <property type="match status" value="1"/>
</dbReference>
<feature type="domain" description="Transketolase-like pyrimidine-binding" evidence="11">
    <location>
        <begin position="320"/>
        <end position="483"/>
    </location>
</feature>
<feature type="binding site" evidence="10">
    <location>
        <position position="150"/>
    </location>
    <ligand>
        <name>Mg(2+)</name>
        <dbReference type="ChEBI" id="CHEBI:18420"/>
    </ligand>
</feature>
<evidence type="ECO:0000256" key="6">
    <source>
        <dbReference type="ARBA" id="ARBA00022842"/>
    </source>
</evidence>
<dbReference type="InterPro" id="IPR020826">
    <property type="entry name" value="Transketolase_BS"/>
</dbReference>
<dbReference type="GO" id="GO:0030976">
    <property type="term" value="F:thiamine pyrophosphate binding"/>
    <property type="evidence" value="ECO:0007669"/>
    <property type="project" value="UniProtKB-UniRule"/>
</dbReference>
<dbReference type="Proteomes" id="UP000320813">
    <property type="component" value="Unassembled WGS sequence"/>
</dbReference>
<comment type="pathway">
    <text evidence="1 10">Metabolic intermediate biosynthesis; 1-deoxy-D-xylulose 5-phosphate biosynthesis; 1-deoxy-D-xylulose 5-phosphate from D-glyceraldehyde 3-phosphate and pyruvate: step 1/1.</text>
</comment>
<dbReference type="Pfam" id="PF02780">
    <property type="entry name" value="Transketolase_C"/>
    <property type="match status" value="1"/>
</dbReference>
<dbReference type="Pfam" id="PF02779">
    <property type="entry name" value="Transket_pyr"/>
    <property type="match status" value="1"/>
</dbReference>
<feature type="binding site" evidence="10">
    <location>
        <begin position="151"/>
        <end position="152"/>
    </location>
    <ligand>
        <name>thiamine diphosphate</name>
        <dbReference type="ChEBI" id="CHEBI:58937"/>
    </ligand>
</feature>
<keyword evidence="7 10" id="KW-0784">Thiamine biosynthesis</keyword>
<dbReference type="CDD" id="cd07033">
    <property type="entry name" value="TPP_PYR_DXS_TK_like"/>
    <property type="match status" value="1"/>
</dbReference>
<protein>
    <recommendedName>
        <fullName evidence="10">1-deoxy-D-xylulose-5-phosphate synthase</fullName>
        <ecNumber evidence="10">2.2.1.7</ecNumber>
    </recommendedName>
    <alternativeName>
        <fullName evidence="10">1-deoxyxylulose-5-phosphate synthase</fullName>
        <shortName evidence="10">DXP synthase</shortName>
        <shortName evidence="10">DXPS</shortName>
    </alternativeName>
</protein>
<dbReference type="SUPFAM" id="SSF52518">
    <property type="entry name" value="Thiamin diphosphate-binding fold (THDP-binding)"/>
    <property type="match status" value="2"/>
</dbReference>
<dbReference type="SUPFAM" id="SSF52922">
    <property type="entry name" value="TK C-terminal domain-like"/>
    <property type="match status" value="1"/>
</dbReference>
<dbReference type="PROSITE" id="PS00801">
    <property type="entry name" value="TRANSKETOLASE_1"/>
    <property type="match status" value="1"/>
</dbReference>
<dbReference type="HAMAP" id="MF_00315">
    <property type="entry name" value="DXP_synth"/>
    <property type="match status" value="1"/>
</dbReference>
<dbReference type="InterPro" id="IPR033248">
    <property type="entry name" value="Transketolase_C"/>
</dbReference>
<keyword evidence="6 10" id="KW-0460">Magnesium</keyword>
<comment type="cofactor">
    <cofactor evidence="10">
        <name>thiamine diphosphate</name>
        <dbReference type="ChEBI" id="CHEBI:58937"/>
    </cofactor>
    <text evidence="10">Binds 1 thiamine pyrophosphate per subunit.</text>
</comment>
<dbReference type="NCBIfam" id="TIGR00204">
    <property type="entry name" value="dxs"/>
    <property type="match status" value="1"/>
</dbReference>
<accession>A0A519B9S8</accession>
<comment type="cofactor">
    <cofactor evidence="10">
        <name>Mg(2+)</name>
        <dbReference type="ChEBI" id="CHEBI:18420"/>
    </cofactor>
    <text evidence="10">Binds 1 Mg(2+) ion per subunit.</text>
</comment>
<keyword evidence="8 10" id="KW-0786">Thiamine pyrophosphate</keyword>
<keyword evidence="5 10" id="KW-0479">Metal-binding</keyword>
<evidence type="ECO:0000256" key="4">
    <source>
        <dbReference type="ARBA" id="ARBA00022679"/>
    </source>
</evidence>
<dbReference type="GO" id="GO:0005829">
    <property type="term" value="C:cytosol"/>
    <property type="evidence" value="ECO:0007669"/>
    <property type="project" value="TreeGrafter"/>
</dbReference>
<feature type="binding site" evidence="10">
    <location>
        <position position="371"/>
    </location>
    <ligand>
        <name>thiamine diphosphate</name>
        <dbReference type="ChEBI" id="CHEBI:58937"/>
    </ligand>
</feature>
<gene>
    <name evidence="10 12" type="primary">dxs</name>
    <name evidence="12" type="ORF">EVJ47_08495</name>
</gene>
<sequence>MTAMLLDKIKKPGDVKTLYIEDLKILAKELREEIISTCSKNGGHLASSLGVVELTLALLKSFDIENSDKIIWDVGHQSYSYKILTGRKDNFATIRKLGGISGFPSINESKYDFFGTGHAGTSISAALGISVAQDLSKKGDTGRVIAVIGDASISNGIALEGLNHAGALKKDIVVILNDNEMSISKNVGAISNYLNKIMGGDFYQSFRNDIEKLLKSIPLFGSQVARLASKLEESFKNLIVPGIIFEELGFTYIGPIDGHSISNLLDTFENIKKIKKPILLHIITQKGKGYEPSEKNPSLFHGISAFDKNTGLTLKKTGNITYGETASNFLINLAKNDDKIIAITAAMPDGTGLSKFSKIFPERFFDVGIAEEHAATFAAGSAASGLKPFIFIYSTFLQRSLDQIIHDICLQNLPVVFCIDRAGIAGEDGATHQGLFDISFLNYIPNLIFMSPKDEYELMQMVKSALSYNKPAAIRYPKIEIPYFEAPDIDKVAIINEGEFEVLQNYGENIIISLGAPHTEIIKNILRKINENITDESRKIGLVNARFISPISNKLINKIKKAKKIMTVEENVEYSGFGSKLLTILSQNTSMLNMEYKILSLKNSYIEHGPRKELLANAGFSHEGLSNSINLFFNINSEKIKIRHSSF</sequence>
<proteinExistence type="inferred from homology"/>
<dbReference type="EC" id="2.2.1.7" evidence="10"/>
<comment type="caution">
    <text evidence="12">The sequence shown here is derived from an EMBL/GenBank/DDBJ whole genome shotgun (WGS) entry which is preliminary data.</text>
</comment>
<dbReference type="GO" id="GO:0019288">
    <property type="term" value="P:isopentenyl diphosphate biosynthetic process, methylerythritol 4-phosphate pathway"/>
    <property type="evidence" value="ECO:0007669"/>
    <property type="project" value="TreeGrafter"/>
</dbReference>
<evidence type="ECO:0000313" key="12">
    <source>
        <dbReference type="EMBL" id="RZD13958.1"/>
    </source>
</evidence>
<name>A0A519B9S8_9DELT</name>
<keyword evidence="4 10" id="KW-0808">Transferase</keyword>
<feature type="binding site" evidence="10">
    <location>
        <begin position="117"/>
        <end position="119"/>
    </location>
    <ligand>
        <name>thiamine diphosphate</name>
        <dbReference type="ChEBI" id="CHEBI:58937"/>
    </ligand>
</feature>
<comment type="function">
    <text evidence="10">Catalyzes the acyloin condensation reaction between C atoms 2 and 3 of pyruvate and glyceraldehyde 3-phosphate to yield 1-deoxy-D-xylulose-5-phosphate (DXP).</text>
</comment>
<evidence type="ECO:0000313" key="13">
    <source>
        <dbReference type="Proteomes" id="UP000320813"/>
    </source>
</evidence>
<dbReference type="UniPathway" id="UPA00064">
    <property type="reaction ID" value="UER00091"/>
</dbReference>
<feature type="binding site" evidence="10">
    <location>
        <position position="179"/>
    </location>
    <ligand>
        <name>thiamine diphosphate</name>
        <dbReference type="ChEBI" id="CHEBI:58937"/>
    </ligand>
</feature>
<reference evidence="12 13" key="1">
    <citation type="submission" date="2019-01" db="EMBL/GenBank/DDBJ databases">
        <title>Insights into ecological role of a new deltaproteobacterial order Candidatus Sinidesulfobacterales (Sva0485) by metagenomics and metatranscriptomics.</title>
        <authorList>
            <person name="Tan S."/>
            <person name="Liu J."/>
            <person name="Fang Y."/>
            <person name="Hedlund B.P."/>
            <person name="Lian Z.H."/>
            <person name="Huang L.Y."/>
            <person name="Li J.T."/>
            <person name="Huang L.N."/>
            <person name="Li W.J."/>
            <person name="Jiang H.C."/>
            <person name="Dong H.L."/>
            <person name="Shu W.S."/>
        </authorList>
    </citation>
    <scope>NUCLEOTIDE SEQUENCE [LARGE SCALE GENOMIC DNA]</scope>
    <source>
        <strain evidence="12">AP3</strain>
    </source>
</reference>
<dbReference type="InterPro" id="IPR009014">
    <property type="entry name" value="Transketo_C/PFOR_II"/>
</dbReference>
<dbReference type="PANTHER" id="PTHR43322">
    <property type="entry name" value="1-D-DEOXYXYLULOSE 5-PHOSPHATE SYNTHASE-RELATED"/>
    <property type="match status" value="1"/>
</dbReference>
<evidence type="ECO:0000256" key="3">
    <source>
        <dbReference type="ARBA" id="ARBA00011738"/>
    </source>
</evidence>
<evidence type="ECO:0000259" key="11">
    <source>
        <dbReference type="SMART" id="SM00861"/>
    </source>
</evidence>
<dbReference type="NCBIfam" id="NF003933">
    <property type="entry name" value="PRK05444.2-2"/>
    <property type="match status" value="1"/>
</dbReference>
<dbReference type="PANTHER" id="PTHR43322:SF5">
    <property type="entry name" value="1-DEOXY-D-XYLULOSE-5-PHOSPHATE SYNTHASE, CHLOROPLASTIC"/>
    <property type="match status" value="1"/>
</dbReference>
<dbReference type="Gene3D" id="3.40.50.920">
    <property type="match status" value="1"/>
</dbReference>
<dbReference type="InterPro" id="IPR049557">
    <property type="entry name" value="Transketolase_CS"/>
</dbReference>
<dbReference type="CDD" id="cd02007">
    <property type="entry name" value="TPP_DXS"/>
    <property type="match status" value="1"/>
</dbReference>
<comment type="similarity">
    <text evidence="2 10">Belongs to the transketolase family. DXPS subfamily.</text>
</comment>
<dbReference type="EMBL" id="SGBD01000005">
    <property type="protein sequence ID" value="RZD13958.1"/>
    <property type="molecule type" value="Genomic_DNA"/>
</dbReference>
<comment type="subunit">
    <text evidence="3 10">Homodimer.</text>
</comment>
<keyword evidence="9 10" id="KW-0414">Isoprene biosynthesis</keyword>
<evidence type="ECO:0000256" key="2">
    <source>
        <dbReference type="ARBA" id="ARBA00011081"/>
    </source>
</evidence>
<dbReference type="AlphaFoldDB" id="A0A519B9S8"/>
<comment type="catalytic activity">
    <reaction evidence="10">
        <text>D-glyceraldehyde 3-phosphate + pyruvate + H(+) = 1-deoxy-D-xylulose 5-phosphate + CO2</text>
        <dbReference type="Rhea" id="RHEA:12605"/>
        <dbReference type="ChEBI" id="CHEBI:15361"/>
        <dbReference type="ChEBI" id="CHEBI:15378"/>
        <dbReference type="ChEBI" id="CHEBI:16526"/>
        <dbReference type="ChEBI" id="CHEBI:57792"/>
        <dbReference type="ChEBI" id="CHEBI:59776"/>
        <dbReference type="EC" id="2.2.1.7"/>
    </reaction>
</comment>
<dbReference type="SMART" id="SM00861">
    <property type="entry name" value="Transket_pyr"/>
    <property type="match status" value="1"/>
</dbReference>
<dbReference type="InterPro" id="IPR029061">
    <property type="entry name" value="THDP-binding"/>
</dbReference>
<evidence type="ECO:0000256" key="9">
    <source>
        <dbReference type="ARBA" id="ARBA00023229"/>
    </source>
</evidence>
<feature type="binding site" evidence="10">
    <location>
        <position position="179"/>
    </location>
    <ligand>
        <name>Mg(2+)</name>
        <dbReference type="ChEBI" id="CHEBI:18420"/>
    </ligand>
</feature>
<dbReference type="GO" id="GO:0009228">
    <property type="term" value="P:thiamine biosynthetic process"/>
    <property type="evidence" value="ECO:0007669"/>
    <property type="project" value="UniProtKB-UniRule"/>
</dbReference>
<evidence type="ECO:0000256" key="1">
    <source>
        <dbReference type="ARBA" id="ARBA00004980"/>
    </source>
</evidence>
<dbReference type="Gene3D" id="3.40.50.970">
    <property type="match status" value="2"/>
</dbReference>
<evidence type="ECO:0000256" key="10">
    <source>
        <dbReference type="HAMAP-Rule" id="MF_00315"/>
    </source>
</evidence>
<dbReference type="InterPro" id="IPR005475">
    <property type="entry name" value="Transketolase-like_Pyr-bd"/>
</dbReference>